<keyword evidence="2" id="KW-0378">Hydrolase</keyword>
<feature type="compositionally biased region" description="Basic and acidic residues" evidence="3">
    <location>
        <begin position="431"/>
        <end position="441"/>
    </location>
</feature>
<evidence type="ECO:0000256" key="2">
    <source>
        <dbReference type="ARBA" id="ARBA00022801"/>
    </source>
</evidence>
<feature type="region of interest" description="Disordered" evidence="3">
    <location>
        <begin position="415"/>
        <end position="445"/>
    </location>
</feature>
<evidence type="ECO:0000256" key="3">
    <source>
        <dbReference type="SAM" id="MobiDB-lite"/>
    </source>
</evidence>
<dbReference type="GO" id="GO:0008233">
    <property type="term" value="F:peptidase activity"/>
    <property type="evidence" value="ECO:0007669"/>
    <property type="project" value="UniProtKB-KW"/>
</dbReference>
<evidence type="ECO:0000256" key="1">
    <source>
        <dbReference type="ARBA" id="ARBA00022670"/>
    </source>
</evidence>
<organism evidence="4">
    <name type="scientific">Medway virus</name>
    <dbReference type="NCBI Taxonomy" id="2170576"/>
    <lineage>
        <taxon>Viruses</taxon>
        <taxon>Riboviria</taxon>
        <taxon>Orthornavirae</taxon>
        <taxon>Pisuviricota</taxon>
        <taxon>Pisoniviricetes</taxon>
        <taxon>Sobelivirales</taxon>
        <taxon>Solemoviridae</taxon>
        <taxon>Sobemovirus</taxon>
    </lineage>
</organism>
<reference evidence="4" key="1">
    <citation type="journal article" date="2018" name="Virus Evol.">
        <title>The virome of Drosophila suzukii, an invasive pest of soft fruit.</title>
        <authorList>
            <person name="Medd N.C."/>
            <person name="Fellous S."/>
            <person name="Waldron F.M."/>
            <person name="Xuereb A."/>
            <person name="Nakai M."/>
            <person name="Cross J.V."/>
            <person name="Obbard D.J."/>
        </authorList>
    </citation>
    <scope>NUCLEOTIDE SEQUENCE</scope>
    <source>
        <strain evidence="4">UK1</strain>
    </source>
</reference>
<dbReference type="GO" id="GO:0006508">
    <property type="term" value="P:proteolysis"/>
    <property type="evidence" value="ECO:0007669"/>
    <property type="project" value="UniProtKB-KW"/>
</dbReference>
<accession>A0A2S0S4M6</accession>
<keyword evidence="1" id="KW-0645">Protease</keyword>
<dbReference type="SUPFAM" id="SSF50494">
    <property type="entry name" value="Trypsin-like serine proteases"/>
    <property type="match status" value="1"/>
</dbReference>
<name>A0A2S0S4M6_9VIRU</name>
<dbReference type="EMBL" id="MF893251">
    <property type="protein sequence ID" value="AWA82253.1"/>
    <property type="molecule type" value="Genomic_RNA"/>
</dbReference>
<sequence length="486" mass="52319">MAAEAFLKIIPALSTGLVAGVGALGYHFSNEMAALRADAAAMAASLAAAKASAAAKTSIVEGVWKVVRGAGEITCTAIKESDLRTKILVGTAAYAAWLTYEYVPRPKVSKVAGAVLPGARRVRNWFGKAEIVADPRILRGNQNSMLAESRRDGSAEQDLTVPSFQCKIGTYVSGQFSVLGSAVRFSTQSDKHYLVGPDHVLGESEGEVKYAKGKQSEISLRGRERIPLETDLVMIELTDKEMSTIGIQKAKITGVPSMGIIAQVVGAMSKGTFGRLVNDPMAFGRVVYEGTTVGGYSGGAYTCGTAMLGIHQMGGNINGGLSASYVWMLIKRHAGVTEEDSEDWLLGQYKSGRRIRWKNSHDPEYVEVETGGKYSQVLKISMHKAFGQDWETSDFIERTANRTYDDVYECVATPAGEANSSKRPGVSSVLHESRESAEQKPLRVIPGLQQLSKKQLADTRKYVQELLSQRQTSSGQAKSVLGTTSS</sequence>
<dbReference type="InterPro" id="IPR009003">
    <property type="entry name" value="Peptidase_S1_PA"/>
</dbReference>
<protein>
    <submittedName>
        <fullName evidence="4">Uncharacterized protein</fullName>
    </submittedName>
</protein>
<proteinExistence type="predicted"/>
<evidence type="ECO:0000313" key="4">
    <source>
        <dbReference type="EMBL" id="AWA82253.1"/>
    </source>
</evidence>